<proteinExistence type="predicted"/>
<keyword evidence="1" id="KW-0732">Signal</keyword>
<keyword evidence="3" id="KW-1185">Reference proteome</keyword>
<gene>
    <name evidence="2" type="ORF">BKA67DRAFT_410107</name>
</gene>
<reference evidence="2" key="1">
    <citation type="journal article" date="2021" name="Nat. Commun.">
        <title>Genetic determinants of endophytism in the Arabidopsis root mycobiome.</title>
        <authorList>
            <person name="Mesny F."/>
            <person name="Miyauchi S."/>
            <person name="Thiergart T."/>
            <person name="Pickel B."/>
            <person name="Atanasova L."/>
            <person name="Karlsson M."/>
            <person name="Huettel B."/>
            <person name="Barry K.W."/>
            <person name="Haridas S."/>
            <person name="Chen C."/>
            <person name="Bauer D."/>
            <person name="Andreopoulos W."/>
            <person name="Pangilinan J."/>
            <person name="LaButti K."/>
            <person name="Riley R."/>
            <person name="Lipzen A."/>
            <person name="Clum A."/>
            <person name="Drula E."/>
            <person name="Henrissat B."/>
            <person name="Kohler A."/>
            <person name="Grigoriev I.V."/>
            <person name="Martin F.M."/>
            <person name="Hacquard S."/>
        </authorList>
    </citation>
    <scope>NUCLEOTIDE SEQUENCE</scope>
    <source>
        <strain evidence="2">MPI-SDFR-AT-0073</strain>
    </source>
</reference>
<dbReference type="EMBL" id="JAGPXC010000008">
    <property type="protein sequence ID" value="KAH6648220.1"/>
    <property type="molecule type" value="Genomic_DNA"/>
</dbReference>
<feature type="chain" id="PRO_5040262705" evidence="1">
    <location>
        <begin position="27"/>
        <end position="96"/>
    </location>
</feature>
<dbReference type="AlphaFoldDB" id="A0A9P8UE20"/>
<comment type="caution">
    <text evidence="2">The sequence shown here is derived from an EMBL/GenBank/DDBJ whole genome shotgun (WGS) entry which is preliminary data.</text>
</comment>
<name>A0A9P8UE20_9PEZI</name>
<organism evidence="2 3">
    <name type="scientific">Truncatella angustata</name>
    <dbReference type="NCBI Taxonomy" id="152316"/>
    <lineage>
        <taxon>Eukaryota</taxon>
        <taxon>Fungi</taxon>
        <taxon>Dikarya</taxon>
        <taxon>Ascomycota</taxon>
        <taxon>Pezizomycotina</taxon>
        <taxon>Sordariomycetes</taxon>
        <taxon>Xylariomycetidae</taxon>
        <taxon>Amphisphaeriales</taxon>
        <taxon>Sporocadaceae</taxon>
        <taxon>Truncatella</taxon>
    </lineage>
</organism>
<dbReference type="RefSeq" id="XP_045954732.1">
    <property type="nucleotide sequence ID" value="XM_046096743.1"/>
</dbReference>
<dbReference type="OrthoDB" id="420380at2759"/>
<sequence>MYTRTKSSLFLIPLSILLFSLPKVWQVIPDKVDISIMLDSLATYVTTPVAGVYECKYEHTFEILSIDPLILYINNFLKEDEVQHLLDLKDAYFEPS</sequence>
<accession>A0A9P8UE20</accession>
<evidence type="ECO:0000256" key="1">
    <source>
        <dbReference type="SAM" id="SignalP"/>
    </source>
</evidence>
<evidence type="ECO:0000313" key="2">
    <source>
        <dbReference type="EMBL" id="KAH6648220.1"/>
    </source>
</evidence>
<evidence type="ECO:0000313" key="3">
    <source>
        <dbReference type="Proteomes" id="UP000758603"/>
    </source>
</evidence>
<dbReference type="Proteomes" id="UP000758603">
    <property type="component" value="Unassembled WGS sequence"/>
</dbReference>
<protein>
    <submittedName>
        <fullName evidence="2">Uncharacterized protein</fullName>
    </submittedName>
</protein>
<dbReference type="GeneID" id="70125635"/>
<feature type="signal peptide" evidence="1">
    <location>
        <begin position="1"/>
        <end position="26"/>
    </location>
</feature>